<dbReference type="HOGENOM" id="CLU_1980238_0_0_9"/>
<dbReference type="RefSeq" id="WP_006595612.1">
    <property type="nucleotide sequence ID" value="NZ_AFUD01000004.1"/>
</dbReference>
<evidence type="ECO:0000313" key="1">
    <source>
        <dbReference type="EMBL" id="EFV99917.1"/>
    </source>
</evidence>
<protein>
    <submittedName>
        <fullName evidence="1">Uncharacterized protein</fullName>
    </submittedName>
</protein>
<dbReference type="AlphaFoldDB" id="E7S9E7"/>
<name>E7S9E7_9STRE</name>
<accession>E7S9E7</accession>
<proteinExistence type="predicted"/>
<reference evidence="1 2" key="1">
    <citation type="submission" date="2010-12" db="EMBL/GenBank/DDBJ databases">
        <authorList>
            <person name="Muzny D."/>
            <person name="Qin X."/>
            <person name="Deng J."/>
            <person name="Jiang H."/>
            <person name="Liu Y."/>
            <person name="Qu J."/>
            <person name="Song X.-Z."/>
            <person name="Zhang L."/>
            <person name="Thornton R."/>
            <person name="Coyle M."/>
            <person name="Francisco L."/>
            <person name="Jackson L."/>
            <person name="Javaid M."/>
            <person name="Korchina V."/>
            <person name="Kovar C."/>
            <person name="Mata R."/>
            <person name="Mathew T."/>
            <person name="Ngo R."/>
            <person name="Nguyen L."/>
            <person name="Nguyen N."/>
            <person name="Okwuonu G."/>
            <person name="Ongeri F."/>
            <person name="Pham C."/>
            <person name="Simmons D."/>
            <person name="Wilczek-Boney K."/>
            <person name="Hale W."/>
            <person name="Jakkamsetti A."/>
            <person name="Pham P."/>
            <person name="Ruth R."/>
            <person name="San Lucas F."/>
            <person name="Warren J."/>
            <person name="Zhang J."/>
            <person name="Zhao Z."/>
            <person name="Zhou C."/>
            <person name="Zhu D."/>
            <person name="Lee S."/>
            <person name="Bess C."/>
            <person name="Blankenburg K."/>
            <person name="Forbes L."/>
            <person name="Fu Q."/>
            <person name="Gubbala S."/>
            <person name="Hirani K."/>
            <person name="Jayaseelan J.C."/>
            <person name="Lara F."/>
            <person name="Munidasa M."/>
            <person name="Palculict T."/>
            <person name="Patil S."/>
            <person name="Pu L.-L."/>
            <person name="Saada N."/>
            <person name="Tang L."/>
            <person name="Weissenberger G."/>
            <person name="Zhu Y."/>
            <person name="Hemphill L."/>
            <person name="Shang Y."/>
            <person name="Youmans B."/>
            <person name="Ayvaz T."/>
            <person name="Ross M."/>
            <person name="Santibanez J."/>
            <person name="Aqrawi P."/>
            <person name="Gross S."/>
            <person name="Joshi V."/>
            <person name="Fowler G."/>
            <person name="Nazareth L."/>
            <person name="Reid J."/>
            <person name="Worley K."/>
            <person name="Petrosino J."/>
            <person name="Highlander S."/>
            <person name="Gibbs R."/>
        </authorList>
    </citation>
    <scope>NUCLEOTIDE SEQUENCE [LARGE SCALE GENOMIC DNA]</scope>
    <source>
        <strain evidence="1 2">ATCC 700641</strain>
    </source>
</reference>
<organism evidence="1 2">
    <name type="scientific">Streptococcus australis ATCC 700641</name>
    <dbReference type="NCBI Taxonomy" id="888833"/>
    <lineage>
        <taxon>Bacteria</taxon>
        <taxon>Bacillati</taxon>
        <taxon>Bacillota</taxon>
        <taxon>Bacilli</taxon>
        <taxon>Lactobacillales</taxon>
        <taxon>Streptococcaceae</taxon>
        <taxon>Streptococcus</taxon>
    </lineage>
</organism>
<evidence type="ECO:0000313" key="2">
    <source>
        <dbReference type="Proteomes" id="UP000002814"/>
    </source>
</evidence>
<comment type="caution">
    <text evidence="1">The sequence shown here is derived from an EMBL/GenBank/DDBJ whole genome shotgun (WGS) entry which is preliminary data.</text>
</comment>
<dbReference type="EMBL" id="AEQR01000013">
    <property type="protein sequence ID" value="EFV99917.1"/>
    <property type="molecule type" value="Genomic_DNA"/>
</dbReference>
<gene>
    <name evidence="1" type="ORF">HMPREF9421_0703</name>
</gene>
<dbReference type="GeneID" id="93922483"/>
<sequence>MALQLGLFESPKKLTESLASLTNIPTTIKIVDSSTGLMNEGTDKQRPWGNLIGVDVELFEKFKSIGQEQFCPSFKVKLKNYQEESLSTLVGTEISFSNYEIAFIFDKFKQPVGLALVLELADISVN</sequence>
<keyword evidence="2" id="KW-1185">Reference proteome</keyword>
<dbReference type="Proteomes" id="UP000002814">
    <property type="component" value="Unassembled WGS sequence"/>
</dbReference>
<dbReference type="PATRIC" id="fig|888833.12.peg.1934"/>